<dbReference type="SUPFAM" id="SSF51658">
    <property type="entry name" value="Xylose isomerase-like"/>
    <property type="match status" value="1"/>
</dbReference>
<dbReference type="InterPro" id="IPR050312">
    <property type="entry name" value="IolE/XylAMocC-like"/>
</dbReference>
<reference evidence="3 4" key="1">
    <citation type="submission" date="2014-03" db="EMBL/GenBank/DDBJ databases">
        <title>Bradyrhizobium valentinum sp. nov., isolated from effective nodules of Lupinus mariae-josephae, a lupine endemic of basic-lime soils in Eastern Spain.</title>
        <authorList>
            <person name="Duran D."/>
            <person name="Rey L."/>
            <person name="Navarro A."/>
            <person name="Busquets A."/>
            <person name="Imperial J."/>
            <person name="Ruiz-Argueso T."/>
        </authorList>
    </citation>
    <scope>NUCLEOTIDE SEQUENCE [LARGE SCALE GENOMIC DNA]</scope>
    <source>
        <strain evidence="3 4">PAC68</strain>
    </source>
</reference>
<dbReference type="InterPro" id="IPR013022">
    <property type="entry name" value="Xyl_isomerase-like_TIM-brl"/>
</dbReference>
<accession>A0A0R3KWP6</accession>
<dbReference type="Gene3D" id="3.20.20.150">
    <property type="entry name" value="Divalent-metal-dependent TIM barrel enzymes"/>
    <property type="match status" value="1"/>
</dbReference>
<sequence>MTRLVLGLAHLTALELSPSALVTAAARAGFTAVGLRFVPATAGGPAYPTRVGTEAHRALKQILIAEGVRVSDIEFIQLTPGIDVQAFAGMFEAAADLGATSVIASGDDHDHARLTAHFAELCDLALAFRLRVDIEFMRWRAIGALPQALAIVRQAGKSNGAILVDALHLTRSGGKAGDLISIRDEWLRAAQICDAGADTPSTEAAIIAEAREGRLPPGEGSLPLGDLLEALPADAFLSVEMPMPALETRARITAAFDATRRLLDRHSRGTRRPGERRENSPTGHQT</sequence>
<dbReference type="Proteomes" id="UP000050863">
    <property type="component" value="Unassembled WGS sequence"/>
</dbReference>
<protein>
    <submittedName>
        <fullName evidence="3">Xylose isomerase</fullName>
    </submittedName>
</protein>
<name>A0A0R3KWP6_9BRAD</name>
<dbReference type="EMBL" id="LLXZ01000176">
    <property type="protein sequence ID" value="KRQ99913.1"/>
    <property type="molecule type" value="Genomic_DNA"/>
</dbReference>
<evidence type="ECO:0000256" key="1">
    <source>
        <dbReference type="SAM" id="MobiDB-lite"/>
    </source>
</evidence>
<comment type="caution">
    <text evidence="3">The sequence shown here is derived from an EMBL/GenBank/DDBJ whole genome shotgun (WGS) entry which is preliminary data.</text>
</comment>
<feature type="compositionally biased region" description="Basic and acidic residues" evidence="1">
    <location>
        <begin position="262"/>
        <end position="279"/>
    </location>
</feature>
<dbReference type="InterPro" id="IPR036237">
    <property type="entry name" value="Xyl_isomerase-like_sf"/>
</dbReference>
<dbReference type="RefSeq" id="WP_057838761.1">
    <property type="nucleotide sequence ID" value="NZ_LLXZ01000176.1"/>
</dbReference>
<organism evidence="3 4">
    <name type="scientific">Bradyrhizobium jicamae</name>
    <dbReference type="NCBI Taxonomy" id="280332"/>
    <lineage>
        <taxon>Bacteria</taxon>
        <taxon>Pseudomonadati</taxon>
        <taxon>Pseudomonadota</taxon>
        <taxon>Alphaproteobacteria</taxon>
        <taxon>Hyphomicrobiales</taxon>
        <taxon>Nitrobacteraceae</taxon>
        <taxon>Bradyrhizobium</taxon>
    </lineage>
</organism>
<dbReference type="PANTHER" id="PTHR12110">
    <property type="entry name" value="HYDROXYPYRUVATE ISOMERASE"/>
    <property type="match status" value="1"/>
</dbReference>
<keyword evidence="3" id="KW-0413">Isomerase</keyword>
<evidence type="ECO:0000313" key="3">
    <source>
        <dbReference type="EMBL" id="KRQ99913.1"/>
    </source>
</evidence>
<evidence type="ECO:0000313" key="4">
    <source>
        <dbReference type="Proteomes" id="UP000050863"/>
    </source>
</evidence>
<dbReference type="PANTHER" id="PTHR12110:SF48">
    <property type="entry name" value="BLL3656 PROTEIN"/>
    <property type="match status" value="1"/>
</dbReference>
<gene>
    <name evidence="3" type="ORF">CQ12_24400</name>
</gene>
<dbReference type="Pfam" id="PF01261">
    <property type="entry name" value="AP_endonuc_2"/>
    <property type="match status" value="1"/>
</dbReference>
<feature type="region of interest" description="Disordered" evidence="1">
    <location>
        <begin position="262"/>
        <end position="286"/>
    </location>
</feature>
<dbReference type="GO" id="GO:0016853">
    <property type="term" value="F:isomerase activity"/>
    <property type="evidence" value="ECO:0007669"/>
    <property type="project" value="UniProtKB-KW"/>
</dbReference>
<proteinExistence type="predicted"/>
<keyword evidence="4" id="KW-1185">Reference proteome</keyword>
<dbReference type="STRING" id="280332.CQ12_24400"/>
<feature type="domain" description="Xylose isomerase-like TIM barrel" evidence="2">
    <location>
        <begin position="23"/>
        <end position="247"/>
    </location>
</feature>
<dbReference type="AlphaFoldDB" id="A0A0R3KWP6"/>
<dbReference type="OrthoDB" id="9072761at2"/>
<evidence type="ECO:0000259" key="2">
    <source>
        <dbReference type="Pfam" id="PF01261"/>
    </source>
</evidence>